<keyword evidence="2" id="KW-0732">Signal</keyword>
<dbReference type="PANTHER" id="PTHR46825">
    <property type="entry name" value="D-ALANYL-D-ALANINE-CARBOXYPEPTIDASE/ENDOPEPTIDASE AMPH"/>
    <property type="match status" value="1"/>
</dbReference>
<dbReference type="SUPFAM" id="SSF56601">
    <property type="entry name" value="beta-lactamase/transpeptidase-like"/>
    <property type="match status" value="1"/>
</dbReference>
<keyword evidence="1" id="KW-1133">Transmembrane helix</keyword>
<evidence type="ECO:0000256" key="2">
    <source>
        <dbReference type="SAM" id="SignalP"/>
    </source>
</evidence>
<name>A0ABT6MQY8_9GAMM</name>
<dbReference type="Gene3D" id="3.40.710.10">
    <property type="entry name" value="DD-peptidase/beta-lactamase superfamily"/>
    <property type="match status" value="1"/>
</dbReference>
<proteinExistence type="predicted"/>
<evidence type="ECO:0000313" key="5">
    <source>
        <dbReference type="Proteomes" id="UP001160550"/>
    </source>
</evidence>
<protein>
    <submittedName>
        <fullName evidence="4">Serine hydrolase domain-containing protein</fullName>
        <ecNumber evidence="4">3.1.1.103</ecNumber>
    </submittedName>
</protein>
<keyword evidence="1" id="KW-0472">Membrane</keyword>
<dbReference type="Proteomes" id="UP001160550">
    <property type="component" value="Unassembled WGS sequence"/>
</dbReference>
<keyword evidence="5" id="KW-1185">Reference proteome</keyword>
<feature type="transmembrane region" description="Helical" evidence="1">
    <location>
        <begin position="648"/>
        <end position="672"/>
    </location>
</feature>
<dbReference type="InterPro" id="IPR012338">
    <property type="entry name" value="Beta-lactam/transpept-like"/>
</dbReference>
<dbReference type="InterPro" id="IPR050491">
    <property type="entry name" value="AmpC-like"/>
</dbReference>
<feature type="transmembrane region" description="Helical" evidence="1">
    <location>
        <begin position="531"/>
        <end position="556"/>
    </location>
</feature>
<dbReference type="PANTHER" id="PTHR46825:SF9">
    <property type="entry name" value="BETA-LACTAMASE-RELATED DOMAIN-CONTAINING PROTEIN"/>
    <property type="match status" value="1"/>
</dbReference>
<feature type="signal peptide" evidence="2">
    <location>
        <begin position="1"/>
        <end position="22"/>
    </location>
</feature>
<feature type="domain" description="Beta-lactamase-related" evidence="3">
    <location>
        <begin position="69"/>
        <end position="389"/>
    </location>
</feature>
<feature type="transmembrane region" description="Helical" evidence="1">
    <location>
        <begin position="576"/>
        <end position="600"/>
    </location>
</feature>
<keyword evidence="1" id="KW-0812">Transmembrane</keyword>
<organism evidence="4 5">
    <name type="scientific">Luteimonas composti</name>
    <dbReference type="NCBI Taxonomy" id="398257"/>
    <lineage>
        <taxon>Bacteria</taxon>
        <taxon>Pseudomonadati</taxon>
        <taxon>Pseudomonadota</taxon>
        <taxon>Gammaproteobacteria</taxon>
        <taxon>Lysobacterales</taxon>
        <taxon>Lysobacteraceae</taxon>
        <taxon>Luteimonas</taxon>
    </lineage>
</organism>
<reference evidence="4" key="2">
    <citation type="submission" date="2023-04" db="EMBL/GenBank/DDBJ databases">
        <authorList>
            <person name="Sun J.-Q."/>
        </authorList>
    </citation>
    <scope>NUCLEOTIDE SEQUENCE</scope>
    <source>
        <strain evidence="4">CC-YY355</strain>
    </source>
</reference>
<comment type="caution">
    <text evidence="4">The sequence shown here is derived from an EMBL/GenBank/DDBJ whole genome shotgun (WGS) entry which is preliminary data.</text>
</comment>
<reference evidence="4" key="1">
    <citation type="journal article" date="2007" name="Int. J. Syst. Evol. Microbiol.">
        <title>Luteimonas composti sp. nov., a moderately thermophilic bacterium isolated from food waste.</title>
        <authorList>
            <person name="Young C.C."/>
            <person name="Kampfer P."/>
            <person name="Chen W.M."/>
            <person name="Yen W.S."/>
            <person name="Arun A.B."/>
            <person name="Lai W.A."/>
            <person name="Shen F.T."/>
            <person name="Rekha P.D."/>
            <person name="Lin K.Y."/>
            <person name="Chou J.H."/>
        </authorList>
    </citation>
    <scope>NUCLEOTIDE SEQUENCE</scope>
    <source>
        <strain evidence="4">CC-YY355</strain>
    </source>
</reference>
<keyword evidence="4" id="KW-0378">Hydrolase</keyword>
<dbReference type="Pfam" id="PF00144">
    <property type="entry name" value="Beta-lactamase"/>
    <property type="match status" value="1"/>
</dbReference>
<dbReference type="EMBL" id="JARYGX010000017">
    <property type="protein sequence ID" value="MDH7453014.1"/>
    <property type="molecule type" value="Genomic_DNA"/>
</dbReference>
<gene>
    <name evidence="4" type="ORF">QF205_07980</name>
</gene>
<dbReference type="RefSeq" id="WP_280942226.1">
    <property type="nucleotide sequence ID" value="NZ_JARYGX010000017.1"/>
</dbReference>
<dbReference type="EC" id="3.1.1.103" evidence="4"/>
<evidence type="ECO:0000313" key="4">
    <source>
        <dbReference type="EMBL" id="MDH7453014.1"/>
    </source>
</evidence>
<dbReference type="InterPro" id="IPR001466">
    <property type="entry name" value="Beta-lactam-related"/>
</dbReference>
<sequence length="678" mass="72562">MRSLPKFLCGCLLAASLSPLFAQDGSPVAIAPAAVPALPAQPVEGRADAPPAPAGAPVLQRADVEAWLDGFFPHALATGDIAGAVVVVVKDGEVLVQKGYGYADLEQRIPVDPEKTLFRPGSISKLFTWTAVMQLVEQGKLDLDADVNQYLDFSIPARDGKPATLRQIMTHTAGFEEQIRGLITAKADEITPLGEALKHWVPERIHEPGTTPAYSNYATALAGYIVERVSGQSFDDYVDANIFAPLGMSRASFRQPLPAELLAGMSKGYARVSEGEAKDYEFISLAPAGSLAATGADMARFMIAHLQGGAFGDARILGEETARQMQRTAQDSVGPLLRMLLGFYETSQNGHYAISHGGDTQWFHSDLHLFPDDGVGIYVSMNSAGRDGATGQIRTAFAQRFAERYLPGPGPGPGPGAKGGVSAEDARLHAQQIAGTYQSSRRAQSNPLSLTNLLGPVKVIVNEDGTISVPAAMGANGAPKKWREVEPYVWQDTSGNDRLAADVVDGRVVRFGFDPYASIMVFERVSGLRAAAMPLLAASLAILLLTVLAWPVSALVRRYYGVPYRLAGADARAHRLVRIASLLVVLALGFALGLVVMMMAKLELTSPASDGLVIAMRLFATVALPLGALVALWNAWQVLRSARRRFLAKLWALLLALACLFALWVGFAYHLIGFGAQY</sequence>
<accession>A0ABT6MQY8</accession>
<feature type="transmembrane region" description="Helical" evidence="1">
    <location>
        <begin position="612"/>
        <end position="636"/>
    </location>
</feature>
<feature type="chain" id="PRO_5045564941" evidence="2">
    <location>
        <begin position="23"/>
        <end position="678"/>
    </location>
</feature>
<dbReference type="GO" id="GO:0016787">
    <property type="term" value="F:hydrolase activity"/>
    <property type="evidence" value="ECO:0007669"/>
    <property type="project" value="UniProtKB-KW"/>
</dbReference>
<evidence type="ECO:0000256" key="1">
    <source>
        <dbReference type="SAM" id="Phobius"/>
    </source>
</evidence>
<evidence type="ECO:0000259" key="3">
    <source>
        <dbReference type="Pfam" id="PF00144"/>
    </source>
</evidence>